<dbReference type="Proteomes" id="UP001230188">
    <property type="component" value="Unassembled WGS sequence"/>
</dbReference>
<dbReference type="InterPro" id="IPR000313">
    <property type="entry name" value="PWWP_dom"/>
</dbReference>
<evidence type="ECO:0000256" key="1">
    <source>
        <dbReference type="SAM" id="MobiDB-lite"/>
    </source>
</evidence>
<evidence type="ECO:0000313" key="3">
    <source>
        <dbReference type="EMBL" id="KAJ8602519.1"/>
    </source>
</evidence>
<keyword evidence="4" id="KW-1185">Reference proteome</keyword>
<organism evidence="3 4">
    <name type="scientific">Chrysophaeum taylorii</name>
    <dbReference type="NCBI Taxonomy" id="2483200"/>
    <lineage>
        <taxon>Eukaryota</taxon>
        <taxon>Sar</taxon>
        <taxon>Stramenopiles</taxon>
        <taxon>Ochrophyta</taxon>
        <taxon>Pelagophyceae</taxon>
        <taxon>Pelagomonadales</taxon>
        <taxon>Pelagomonadaceae</taxon>
        <taxon>Chrysophaeum</taxon>
    </lineage>
</organism>
<feature type="domain" description="PWWP" evidence="2">
    <location>
        <begin position="14"/>
        <end position="99"/>
    </location>
</feature>
<reference evidence="3" key="1">
    <citation type="submission" date="2023-01" db="EMBL/GenBank/DDBJ databases">
        <title>Metagenome sequencing of chrysophaentin producing Chrysophaeum taylorii.</title>
        <authorList>
            <person name="Davison J."/>
            <person name="Bewley C."/>
        </authorList>
    </citation>
    <scope>NUCLEOTIDE SEQUENCE</scope>
    <source>
        <strain evidence="3">NIES-1699</strain>
    </source>
</reference>
<feature type="region of interest" description="Disordered" evidence="1">
    <location>
        <begin position="287"/>
        <end position="306"/>
    </location>
</feature>
<dbReference type="SUPFAM" id="SSF63748">
    <property type="entry name" value="Tudor/PWWP/MBT"/>
    <property type="match status" value="1"/>
</dbReference>
<evidence type="ECO:0000313" key="4">
    <source>
        <dbReference type="Proteomes" id="UP001230188"/>
    </source>
</evidence>
<dbReference type="EMBL" id="JAQMWT010000379">
    <property type="protein sequence ID" value="KAJ8602519.1"/>
    <property type="molecule type" value="Genomic_DNA"/>
</dbReference>
<evidence type="ECO:0000259" key="2">
    <source>
        <dbReference type="PROSITE" id="PS50812"/>
    </source>
</evidence>
<dbReference type="PROSITE" id="PS50812">
    <property type="entry name" value="PWWP"/>
    <property type="match status" value="1"/>
</dbReference>
<feature type="region of interest" description="Disordered" evidence="1">
    <location>
        <begin position="186"/>
        <end position="230"/>
    </location>
</feature>
<sequence length="328" mass="36926">MLSDEDIDDELFQSGSVVWAKVADRPWWPCVVFKSWDDLSRWGIASEPPVDRRKEPIASHETIGVLLEDYACEVFDKRRFMIQDWDYISPETVLLETRGQQLLYRRLKRAITDARVLVDVSLAATTASDETHADKLLSCCAQSSSCDATFEDRYLFDEAVDIECGRWAVDSAALVSVSRGELPANKITPRSRSAESRRSVDEKGEVAGRARSSDDSDEPPSNVSDDIPFRRFDDHLPPEFAGADFVGAPNLVSLSSSPNHSPRKAGFQDERRCFSRDFDDDDDDAFFRTADRPDDTAPHAKRPRHMDEAERYALDLERDLLVAGSDVA</sequence>
<dbReference type="AlphaFoldDB" id="A0AAD7UE41"/>
<comment type="caution">
    <text evidence="3">The sequence shown here is derived from an EMBL/GenBank/DDBJ whole genome shotgun (WGS) entry which is preliminary data.</text>
</comment>
<proteinExistence type="predicted"/>
<feature type="compositionally biased region" description="Basic and acidic residues" evidence="1">
    <location>
        <begin position="192"/>
        <end position="214"/>
    </location>
</feature>
<accession>A0AAD7UE41</accession>
<feature type="compositionally biased region" description="Basic and acidic residues" evidence="1">
    <location>
        <begin position="287"/>
        <end position="298"/>
    </location>
</feature>
<dbReference type="Gene3D" id="2.30.30.140">
    <property type="match status" value="1"/>
</dbReference>
<gene>
    <name evidence="3" type="ORF">CTAYLR_001294</name>
</gene>
<name>A0AAD7UE41_9STRA</name>
<protein>
    <recommendedName>
        <fullName evidence="2">PWWP domain-containing protein</fullName>
    </recommendedName>
</protein>